<gene>
    <name evidence="1" type="ORF">CgunFtcFv8_016028</name>
</gene>
<dbReference type="AlphaFoldDB" id="A0AAN8HA11"/>
<comment type="caution">
    <text evidence="1">The sequence shown here is derived from an EMBL/GenBank/DDBJ whole genome shotgun (WGS) entry which is preliminary data.</text>
</comment>
<reference evidence="1 2" key="1">
    <citation type="journal article" date="2023" name="Mol. Biol. Evol.">
        <title>Genomics of Secondarily Temperate Adaptation in the Only Non-Antarctic Icefish.</title>
        <authorList>
            <person name="Rivera-Colon A.G."/>
            <person name="Rayamajhi N."/>
            <person name="Minhas B.F."/>
            <person name="Madrigal G."/>
            <person name="Bilyk K.T."/>
            <person name="Yoon V."/>
            <person name="Hune M."/>
            <person name="Gregory S."/>
            <person name="Cheng C.H.C."/>
            <person name="Catchen J.M."/>
        </authorList>
    </citation>
    <scope>NUCLEOTIDE SEQUENCE [LARGE SCALE GENOMIC DNA]</scope>
    <source>
        <tissue evidence="1">White muscle</tissue>
    </source>
</reference>
<accession>A0AAN8HA11</accession>
<proteinExistence type="predicted"/>
<dbReference type="Proteomes" id="UP001331515">
    <property type="component" value="Unassembled WGS sequence"/>
</dbReference>
<dbReference type="EMBL" id="JAURVH010001529">
    <property type="protein sequence ID" value="KAK5907928.1"/>
    <property type="molecule type" value="Genomic_DNA"/>
</dbReference>
<organism evidence="1 2">
    <name type="scientific">Champsocephalus gunnari</name>
    <name type="common">Mackerel icefish</name>
    <dbReference type="NCBI Taxonomy" id="52237"/>
    <lineage>
        <taxon>Eukaryota</taxon>
        <taxon>Metazoa</taxon>
        <taxon>Chordata</taxon>
        <taxon>Craniata</taxon>
        <taxon>Vertebrata</taxon>
        <taxon>Euteleostomi</taxon>
        <taxon>Actinopterygii</taxon>
        <taxon>Neopterygii</taxon>
        <taxon>Teleostei</taxon>
        <taxon>Neoteleostei</taxon>
        <taxon>Acanthomorphata</taxon>
        <taxon>Eupercaria</taxon>
        <taxon>Perciformes</taxon>
        <taxon>Notothenioidei</taxon>
        <taxon>Channichthyidae</taxon>
        <taxon>Champsocephalus</taxon>
    </lineage>
</organism>
<evidence type="ECO:0000313" key="2">
    <source>
        <dbReference type="Proteomes" id="UP001331515"/>
    </source>
</evidence>
<keyword evidence="2" id="KW-1185">Reference proteome</keyword>
<sequence length="93" mass="10003">MDHTGIPGAHLQEHPHAEPISFGIEQILSMESCMLSARMHEQDYGHGAYNNSGANGGGYIYSNTGYNGTSSACGDGFPRLGLSHEHGHEFERA</sequence>
<protein>
    <submittedName>
        <fullName evidence="1">Uncharacterized protein</fullName>
    </submittedName>
</protein>
<name>A0AAN8HA11_CHAGU</name>
<evidence type="ECO:0000313" key="1">
    <source>
        <dbReference type="EMBL" id="KAK5907928.1"/>
    </source>
</evidence>